<dbReference type="Proteomes" id="UP000287547">
    <property type="component" value="Unassembled WGS sequence"/>
</dbReference>
<evidence type="ECO:0000313" key="2">
    <source>
        <dbReference type="Proteomes" id="UP000287547"/>
    </source>
</evidence>
<comment type="caution">
    <text evidence="1">The sequence shown here is derived from an EMBL/GenBank/DDBJ whole genome shotgun (WGS) entry which is preliminary data.</text>
</comment>
<dbReference type="EMBL" id="QHKI01000014">
    <property type="protein sequence ID" value="RSM84982.1"/>
    <property type="molecule type" value="Genomic_DNA"/>
</dbReference>
<dbReference type="RefSeq" id="WP_037267097.1">
    <property type="nucleotide sequence ID" value="NZ_QHKI01000014.1"/>
</dbReference>
<accession>A0A428ZA89</accession>
<proteinExistence type="predicted"/>
<name>A0A428ZA89_KIBAR</name>
<protein>
    <submittedName>
        <fullName evidence="1">Uncharacterized protein</fullName>
    </submittedName>
</protein>
<sequence>MSPSAVGLGSAVDSGGSSVDGIGGGVEVTGGLLTGGRDGGVTGGRRLLDGGVTGGSPGGVTGGVTGGLLGGLLGGSLGGFDVGGSVTWNRVWAVNSKLGQVPVIVWAPTAVPAGTWAATDPLARPGAALATRVSPNSKVIPVLHNDSPPLRENPDQLMVKLEPAGPLAGLTATCGLGSGG</sequence>
<reference evidence="1 2" key="1">
    <citation type="submission" date="2018-05" db="EMBL/GenBank/DDBJ databases">
        <title>Evolution of GPA BGCs.</title>
        <authorList>
            <person name="Waglechner N."/>
            <person name="Wright G.D."/>
        </authorList>
    </citation>
    <scope>NUCLEOTIDE SEQUENCE [LARGE SCALE GENOMIC DNA]</scope>
    <source>
        <strain evidence="1 2">A82846</strain>
    </source>
</reference>
<organism evidence="1 2">
    <name type="scientific">Kibdelosporangium aridum</name>
    <dbReference type="NCBI Taxonomy" id="2030"/>
    <lineage>
        <taxon>Bacteria</taxon>
        <taxon>Bacillati</taxon>
        <taxon>Actinomycetota</taxon>
        <taxon>Actinomycetes</taxon>
        <taxon>Pseudonocardiales</taxon>
        <taxon>Pseudonocardiaceae</taxon>
        <taxon>Kibdelosporangium</taxon>
    </lineage>
</organism>
<evidence type="ECO:0000313" key="1">
    <source>
        <dbReference type="EMBL" id="RSM84982.1"/>
    </source>
</evidence>
<gene>
    <name evidence="1" type="ORF">DMH04_19185</name>
</gene>
<dbReference type="AlphaFoldDB" id="A0A428ZA89"/>